<comment type="function">
    <text evidence="10">Part of the binding-protein-dependent transport system for molybdenum; probably responsible for the translocation of the substrate across the membrane.</text>
</comment>
<evidence type="ECO:0000256" key="3">
    <source>
        <dbReference type="ARBA" id="ARBA00022448"/>
    </source>
</evidence>
<dbReference type="NCBIfam" id="TIGR02141">
    <property type="entry name" value="modB_ABC"/>
    <property type="match status" value="1"/>
</dbReference>
<sequence>MVNDFWSPVRLSIEVAVISGIIVLIVGVCIGAIMANKRFKGKSMIETLFLLPLVLPPSVIGFLLIVAFGKNSPIGRLYDWLFHQSIIFTFGAAVIAAAVVAFPLMYQSAKTGFEAIDLDIVGAAKVDGANRRVIFLFILLPLAYKSIISGAILSFARALGEFGATLMFAGNIPGKTQTLPTAVYLAIDAGNTKLAWAWVGCIIVISFIMLMIINRKSEK</sequence>
<dbReference type="GO" id="GO:0005886">
    <property type="term" value="C:plasma membrane"/>
    <property type="evidence" value="ECO:0007669"/>
    <property type="project" value="UniProtKB-SubCell"/>
</dbReference>
<feature type="transmembrane region" description="Helical" evidence="9">
    <location>
        <begin position="133"/>
        <end position="156"/>
    </location>
</feature>
<evidence type="ECO:0000256" key="10">
    <source>
        <dbReference type="RuleBase" id="RU365097"/>
    </source>
</evidence>
<evidence type="ECO:0000259" key="11">
    <source>
        <dbReference type="PROSITE" id="PS50928"/>
    </source>
</evidence>
<dbReference type="OrthoDB" id="9795403at2"/>
<gene>
    <name evidence="12" type="primary">modB</name>
    <name evidence="12" type="ORF">CWO92_12230</name>
</gene>
<feature type="transmembrane region" description="Helical" evidence="9">
    <location>
        <begin position="15"/>
        <end position="35"/>
    </location>
</feature>
<evidence type="ECO:0000256" key="4">
    <source>
        <dbReference type="ARBA" id="ARBA00022475"/>
    </source>
</evidence>
<feature type="domain" description="ABC transmembrane type-1" evidence="11">
    <location>
        <begin position="9"/>
        <end position="213"/>
    </location>
</feature>
<evidence type="ECO:0000313" key="12">
    <source>
        <dbReference type="EMBL" id="PKR84793.1"/>
    </source>
</evidence>
<keyword evidence="3 9" id="KW-0813">Transport</keyword>
<keyword evidence="7 9" id="KW-1133">Transmembrane helix</keyword>
<evidence type="ECO:0000256" key="5">
    <source>
        <dbReference type="ARBA" id="ARBA00022505"/>
    </source>
</evidence>
<evidence type="ECO:0000256" key="8">
    <source>
        <dbReference type="ARBA" id="ARBA00023136"/>
    </source>
</evidence>
<evidence type="ECO:0000313" key="13">
    <source>
        <dbReference type="Proteomes" id="UP000233440"/>
    </source>
</evidence>
<comment type="similarity">
    <text evidence="2 10">Belongs to the binding-protein-dependent transport system permease family. CysTW subfamily.</text>
</comment>
<evidence type="ECO:0000256" key="7">
    <source>
        <dbReference type="ARBA" id="ARBA00022989"/>
    </source>
</evidence>
<keyword evidence="4 10" id="KW-1003">Cell membrane</keyword>
<evidence type="ECO:0000256" key="2">
    <source>
        <dbReference type="ARBA" id="ARBA00007069"/>
    </source>
</evidence>
<accession>A0A2N3LJS9</accession>
<keyword evidence="13" id="KW-1185">Reference proteome</keyword>
<dbReference type="Pfam" id="PF00528">
    <property type="entry name" value="BPD_transp_1"/>
    <property type="match status" value="1"/>
</dbReference>
<keyword evidence="8 9" id="KW-0472">Membrane</keyword>
<dbReference type="EMBL" id="PIQO01000008">
    <property type="protein sequence ID" value="PKR84793.1"/>
    <property type="molecule type" value="Genomic_DNA"/>
</dbReference>
<organism evidence="12 13">
    <name type="scientific">Heyndrickxia camelliae</name>
    <dbReference type="NCBI Taxonomy" id="1707093"/>
    <lineage>
        <taxon>Bacteria</taxon>
        <taxon>Bacillati</taxon>
        <taxon>Bacillota</taxon>
        <taxon>Bacilli</taxon>
        <taxon>Bacillales</taxon>
        <taxon>Bacillaceae</taxon>
        <taxon>Heyndrickxia</taxon>
    </lineage>
</organism>
<dbReference type="PANTHER" id="PTHR30183:SF3">
    <property type="entry name" value="MOLYBDENUM TRANSPORT SYSTEM PERMEASE PROTEIN MODB"/>
    <property type="match status" value="1"/>
</dbReference>
<reference evidence="12 13" key="1">
    <citation type="submission" date="2017-11" db="EMBL/GenBank/DDBJ databases">
        <title>Bacillus camelliae sp. nov., isolated from pu'er tea.</title>
        <authorList>
            <person name="Niu L."/>
        </authorList>
    </citation>
    <scope>NUCLEOTIDE SEQUENCE [LARGE SCALE GENOMIC DNA]</scope>
    <source>
        <strain evidence="12 13">7578-1</strain>
    </source>
</reference>
<proteinExistence type="inferred from homology"/>
<evidence type="ECO:0000256" key="9">
    <source>
        <dbReference type="RuleBase" id="RU363032"/>
    </source>
</evidence>
<dbReference type="Gene3D" id="1.10.3720.10">
    <property type="entry name" value="MetI-like"/>
    <property type="match status" value="1"/>
</dbReference>
<feature type="transmembrane region" description="Helical" evidence="9">
    <location>
        <begin position="47"/>
        <end position="69"/>
    </location>
</feature>
<dbReference type="Proteomes" id="UP000233440">
    <property type="component" value="Unassembled WGS sequence"/>
</dbReference>
<evidence type="ECO:0000256" key="1">
    <source>
        <dbReference type="ARBA" id="ARBA00004651"/>
    </source>
</evidence>
<feature type="transmembrane region" description="Helical" evidence="9">
    <location>
        <begin position="81"/>
        <end position="106"/>
    </location>
</feature>
<protein>
    <recommendedName>
        <fullName evidence="10">Molybdenum transport system permease</fullName>
    </recommendedName>
</protein>
<dbReference type="GO" id="GO:0015098">
    <property type="term" value="F:molybdate ion transmembrane transporter activity"/>
    <property type="evidence" value="ECO:0007669"/>
    <property type="project" value="UniProtKB-UniRule"/>
</dbReference>
<dbReference type="InterPro" id="IPR000515">
    <property type="entry name" value="MetI-like"/>
</dbReference>
<name>A0A2N3LJS9_9BACI</name>
<dbReference type="CDD" id="cd06261">
    <property type="entry name" value="TM_PBP2"/>
    <property type="match status" value="1"/>
</dbReference>
<comment type="subcellular location">
    <subcellularLocation>
        <location evidence="1 9">Cell membrane</location>
        <topology evidence="1 9">Multi-pass membrane protein</topology>
    </subcellularLocation>
</comment>
<comment type="caution">
    <text evidence="12">The sequence shown here is derived from an EMBL/GenBank/DDBJ whole genome shotgun (WGS) entry which is preliminary data.</text>
</comment>
<dbReference type="AlphaFoldDB" id="A0A2N3LJS9"/>
<dbReference type="SUPFAM" id="SSF161098">
    <property type="entry name" value="MetI-like"/>
    <property type="match status" value="1"/>
</dbReference>
<feature type="transmembrane region" description="Helical" evidence="9">
    <location>
        <begin position="195"/>
        <end position="213"/>
    </location>
</feature>
<dbReference type="InterPro" id="IPR011867">
    <property type="entry name" value="ModB_ABC"/>
</dbReference>
<keyword evidence="6 9" id="KW-0812">Transmembrane</keyword>
<keyword evidence="5 10" id="KW-0500">Molybdenum</keyword>
<dbReference type="PROSITE" id="PS50928">
    <property type="entry name" value="ABC_TM1"/>
    <property type="match status" value="1"/>
</dbReference>
<dbReference type="PANTHER" id="PTHR30183">
    <property type="entry name" value="MOLYBDENUM TRANSPORT SYSTEM PERMEASE PROTEIN MODB"/>
    <property type="match status" value="1"/>
</dbReference>
<evidence type="ECO:0000256" key="6">
    <source>
        <dbReference type="ARBA" id="ARBA00022692"/>
    </source>
</evidence>
<dbReference type="InterPro" id="IPR035906">
    <property type="entry name" value="MetI-like_sf"/>
</dbReference>
<dbReference type="RefSeq" id="WP_101354498.1">
    <property type="nucleotide sequence ID" value="NZ_PIQO01000008.1"/>
</dbReference>